<comment type="similarity">
    <text evidence="8 9">Belongs to the TRAP transporter small permease family.</text>
</comment>
<keyword evidence="4 9" id="KW-0997">Cell inner membrane</keyword>
<dbReference type="AlphaFoldDB" id="A0A2U2N5V7"/>
<dbReference type="PANTHER" id="PTHR35011">
    <property type="entry name" value="2,3-DIKETO-L-GULONATE TRAP TRANSPORTER SMALL PERMEASE PROTEIN YIAM"/>
    <property type="match status" value="1"/>
</dbReference>
<comment type="subcellular location">
    <subcellularLocation>
        <location evidence="1 9">Cell inner membrane</location>
        <topology evidence="1 9">Multi-pass membrane protein</topology>
    </subcellularLocation>
</comment>
<keyword evidence="12" id="KW-1185">Reference proteome</keyword>
<dbReference type="Pfam" id="PF04290">
    <property type="entry name" value="DctQ"/>
    <property type="match status" value="1"/>
</dbReference>
<evidence type="ECO:0000313" key="11">
    <source>
        <dbReference type="EMBL" id="PWG64546.1"/>
    </source>
</evidence>
<evidence type="ECO:0000256" key="6">
    <source>
        <dbReference type="ARBA" id="ARBA00022989"/>
    </source>
</evidence>
<evidence type="ECO:0000313" key="12">
    <source>
        <dbReference type="Proteomes" id="UP000245474"/>
    </source>
</evidence>
<evidence type="ECO:0000256" key="2">
    <source>
        <dbReference type="ARBA" id="ARBA00022448"/>
    </source>
</evidence>
<accession>A0A2U2N5V7</accession>
<dbReference type="GO" id="GO:0005886">
    <property type="term" value="C:plasma membrane"/>
    <property type="evidence" value="ECO:0007669"/>
    <property type="project" value="UniProtKB-SubCell"/>
</dbReference>
<keyword evidence="5 9" id="KW-0812">Transmembrane</keyword>
<dbReference type="InterPro" id="IPR055348">
    <property type="entry name" value="DctQ"/>
</dbReference>
<feature type="transmembrane region" description="Helical" evidence="9">
    <location>
        <begin position="48"/>
        <end position="70"/>
    </location>
</feature>
<dbReference type="EMBL" id="QFFI01000005">
    <property type="protein sequence ID" value="PWG64546.1"/>
    <property type="molecule type" value="Genomic_DNA"/>
</dbReference>
<name>A0A2U2N5V7_9GAMM</name>
<feature type="domain" description="Tripartite ATP-independent periplasmic transporters DctQ component" evidence="10">
    <location>
        <begin position="30"/>
        <end position="158"/>
    </location>
</feature>
<feature type="transmembrane region" description="Helical" evidence="9">
    <location>
        <begin position="130"/>
        <end position="153"/>
    </location>
</feature>
<feature type="transmembrane region" description="Helical" evidence="9">
    <location>
        <begin position="20"/>
        <end position="42"/>
    </location>
</feature>
<evidence type="ECO:0000256" key="7">
    <source>
        <dbReference type="ARBA" id="ARBA00023136"/>
    </source>
</evidence>
<evidence type="ECO:0000259" key="10">
    <source>
        <dbReference type="Pfam" id="PF04290"/>
    </source>
</evidence>
<reference evidence="11 12" key="1">
    <citation type="submission" date="2018-05" db="EMBL/GenBank/DDBJ databases">
        <title>Spiribacter halobius sp. nov., a moderately halophilic bacterium isolated from marine solar saltern.</title>
        <authorList>
            <person name="Zheng W.-S."/>
            <person name="Lu D.-C."/>
            <person name="Du Z.-J."/>
        </authorList>
    </citation>
    <scope>NUCLEOTIDE SEQUENCE [LARGE SCALE GENOMIC DNA]</scope>
    <source>
        <strain evidence="11 12">E85</strain>
    </source>
</reference>
<keyword evidence="6 9" id="KW-1133">Transmembrane helix</keyword>
<evidence type="ECO:0000256" key="3">
    <source>
        <dbReference type="ARBA" id="ARBA00022475"/>
    </source>
</evidence>
<dbReference type="PANTHER" id="PTHR35011:SF4">
    <property type="entry name" value="SLL1102 PROTEIN"/>
    <property type="match status" value="1"/>
</dbReference>
<proteinExistence type="inferred from homology"/>
<comment type="function">
    <text evidence="9">Part of the tripartite ATP-independent periplasmic (TRAP) transport system.</text>
</comment>
<dbReference type="RefSeq" id="WP_109676608.1">
    <property type="nucleotide sequence ID" value="NZ_CP086615.1"/>
</dbReference>
<comment type="caution">
    <text evidence="11">The sequence shown here is derived from an EMBL/GenBank/DDBJ whole genome shotgun (WGS) entry which is preliminary data.</text>
</comment>
<evidence type="ECO:0000256" key="8">
    <source>
        <dbReference type="ARBA" id="ARBA00038436"/>
    </source>
</evidence>
<evidence type="ECO:0000256" key="1">
    <source>
        <dbReference type="ARBA" id="ARBA00004429"/>
    </source>
</evidence>
<keyword evidence="3" id="KW-1003">Cell membrane</keyword>
<dbReference type="InterPro" id="IPR007387">
    <property type="entry name" value="TRAP_DctQ"/>
</dbReference>
<evidence type="ECO:0000256" key="9">
    <source>
        <dbReference type="RuleBase" id="RU369079"/>
    </source>
</evidence>
<organism evidence="11 12">
    <name type="scientific">Sediminicurvatus halobius</name>
    <dbReference type="NCBI Taxonomy" id="2182432"/>
    <lineage>
        <taxon>Bacteria</taxon>
        <taxon>Pseudomonadati</taxon>
        <taxon>Pseudomonadota</taxon>
        <taxon>Gammaproteobacteria</taxon>
        <taxon>Chromatiales</taxon>
        <taxon>Ectothiorhodospiraceae</taxon>
        <taxon>Sediminicurvatus</taxon>
    </lineage>
</organism>
<evidence type="ECO:0000256" key="5">
    <source>
        <dbReference type="ARBA" id="ARBA00022692"/>
    </source>
</evidence>
<protein>
    <recommendedName>
        <fullName evidence="9">TRAP transporter small permease protein</fullName>
    </recommendedName>
</protein>
<feature type="transmembrane region" description="Helical" evidence="9">
    <location>
        <begin position="91"/>
        <end position="110"/>
    </location>
</feature>
<dbReference type="Proteomes" id="UP000245474">
    <property type="component" value="Unassembled WGS sequence"/>
</dbReference>
<gene>
    <name evidence="11" type="ORF">DEM34_04255</name>
</gene>
<keyword evidence="2 9" id="KW-0813">Transport</keyword>
<keyword evidence="7 9" id="KW-0472">Membrane</keyword>
<comment type="subunit">
    <text evidence="9">The complex comprises the extracytoplasmic solute receptor protein and the two transmembrane proteins.</text>
</comment>
<dbReference type="GO" id="GO:0022857">
    <property type="term" value="F:transmembrane transporter activity"/>
    <property type="evidence" value="ECO:0007669"/>
    <property type="project" value="UniProtKB-UniRule"/>
</dbReference>
<evidence type="ECO:0000256" key="4">
    <source>
        <dbReference type="ARBA" id="ARBA00022519"/>
    </source>
</evidence>
<sequence length="176" mass="19555">MKVWRQLGRGIDALAEIMGVIGWVLILYCMILGVTDVFLRYVLNSASLWISTTIQAAMVLLACVGGIYALKQDSFVRLDVFYAALSRRGRAICDLITSVFTFLFLWALIWKGWDAAMLSVMLDQHTPTAIPIPIYPIKIFIPITGVVVLLVVLKQLIVDIGVIAGRVTDEDDPQRA</sequence>
<dbReference type="OrthoDB" id="8559033at2"/>